<organism evidence="2">
    <name type="scientific">metagenome</name>
    <dbReference type="NCBI Taxonomy" id="256318"/>
    <lineage>
        <taxon>unclassified sequences</taxon>
        <taxon>metagenomes</taxon>
    </lineage>
</organism>
<name>A0A2P2CDS3_9ZZZZ</name>
<evidence type="ECO:0000256" key="1">
    <source>
        <dbReference type="SAM" id="MobiDB-lite"/>
    </source>
</evidence>
<reference evidence="2" key="1">
    <citation type="submission" date="2015-08" db="EMBL/GenBank/DDBJ databases">
        <authorList>
            <person name="Babu N.S."/>
            <person name="Beckwith C.J."/>
            <person name="Beseler K.G."/>
            <person name="Brison A."/>
            <person name="Carone J.V."/>
            <person name="Caskin T.P."/>
            <person name="Diamond M."/>
            <person name="Durham M.E."/>
            <person name="Foxe J.M."/>
            <person name="Go M."/>
            <person name="Henderson B.A."/>
            <person name="Jones I.B."/>
            <person name="McGettigan J.A."/>
            <person name="Micheletti S.J."/>
            <person name="Nasrallah M.E."/>
            <person name="Ortiz D."/>
            <person name="Piller C.R."/>
            <person name="Privatt S.R."/>
            <person name="Schneider S.L."/>
            <person name="Sharp S."/>
            <person name="Smith T.C."/>
            <person name="Stanton J.D."/>
            <person name="Ullery H.E."/>
            <person name="Wilson R.J."/>
            <person name="Serrano M.G."/>
            <person name="Buck G."/>
            <person name="Lee V."/>
            <person name="Wang Y."/>
            <person name="Carvalho R."/>
            <person name="Voegtly L."/>
            <person name="Shi R."/>
            <person name="Duckworth R."/>
            <person name="Johnson A."/>
            <person name="Loviza R."/>
            <person name="Walstead R."/>
            <person name="Shah Z."/>
            <person name="Kiflezghi M."/>
            <person name="Wade K."/>
            <person name="Ball S.L."/>
            <person name="Bradley K.W."/>
            <person name="Asai D.J."/>
            <person name="Bowman C.A."/>
            <person name="Russell D.A."/>
            <person name="Pope W.H."/>
            <person name="Jacobs-Sera D."/>
            <person name="Hendrix R.W."/>
            <person name="Hatfull G.F."/>
        </authorList>
    </citation>
    <scope>NUCLEOTIDE SEQUENCE</scope>
</reference>
<evidence type="ECO:0000313" key="2">
    <source>
        <dbReference type="EMBL" id="CUR60091.1"/>
    </source>
</evidence>
<proteinExistence type="predicted"/>
<dbReference type="AlphaFoldDB" id="A0A2P2CDS3"/>
<protein>
    <submittedName>
        <fullName evidence="2">Uncharacterized protein</fullName>
    </submittedName>
</protein>
<gene>
    <name evidence="2" type="ORF">NOCA270074</name>
</gene>
<sequence>MGAHRQRPRRAQRIGIEVGQTVDRDRAVLVVEQHRRADGVGAGADEHPRCVDQVGAEAEALGGVVVAAGDDHLRPRARESGEALVGEPNGVDRGEGPVVDVSGHDHEVDTLGLDHLQEVVDVRSLVAEQILSVEGPPQMPVRAVKDAHMTNLGDGTDSTAYPRRGCQDT</sequence>
<dbReference type="EMBL" id="CZKA01000067">
    <property type="protein sequence ID" value="CUR60091.1"/>
    <property type="molecule type" value="Genomic_DNA"/>
</dbReference>
<accession>A0A2P2CDS3</accession>
<feature type="region of interest" description="Disordered" evidence="1">
    <location>
        <begin position="149"/>
        <end position="169"/>
    </location>
</feature>